<dbReference type="InterPro" id="IPR054726">
    <property type="entry name" value="Ubiq_DUF569-assoc"/>
</dbReference>
<dbReference type="Proteomes" id="UP000807115">
    <property type="component" value="Chromosome 10"/>
</dbReference>
<dbReference type="InterPro" id="IPR007679">
    <property type="entry name" value="DUF569"/>
</dbReference>
<dbReference type="Pfam" id="PF22932">
    <property type="entry name" value="Ubiq_DUF_assoc"/>
    <property type="match status" value="1"/>
</dbReference>
<protein>
    <recommendedName>
        <fullName evidence="5">DUF569 domain-containing protein</fullName>
    </recommendedName>
</protein>
<dbReference type="PANTHER" id="PTHR31205">
    <property type="entry name" value="ACTIN CROSS-LINKING PROTEIN (DUF569)"/>
    <property type="match status" value="1"/>
</dbReference>
<accession>A0A921TZ05</accession>
<evidence type="ECO:0000259" key="2">
    <source>
        <dbReference type="Pfam" id="PF22932"/>
    </source>
</evidence>
<feature type="domain" description="DUF569" evidence="1">
    <location>
        <begin position="1"/>
        <end position="157"/>
    </location>
</feature>
<gene>
    <name evidence="3" type="ORF">BDA96_10G057900</name>
</gene>
<reference evidence="3" key="1">
    <citation type="journal article" date="2019" name="BMC Genomics">
        <title>A new reference genome for Sorghum bicolor reveals high levels of sequence similarity between sweet and grain genotypes: implications for the genetics of sugar metabolism.</title>
        <authorList>
            <person name="Cooper E.A."/>
            <person name="Brenton Z.W."/>
            <person name="Flinn B.S."/>
            <person name="Jenkins J."/>
            <person name="Shu S."/>
            <person name="Flowers D."/>
            <person name="Luo F."/>
            <person name="Wang Y."/>
            <person name="Xia P."/>
            <person name="Barry K."/>
            <person name="Daum C."/>
            <person name="Lipzen A."/>
            <person name="Yoshinaga Y."/>
            <person name="Schmutz J."/>
            <person name="Saski C."/>
            <person name="Vermerris W."/>
            <person name="Kresovich S."/>
        </authorList>
    </citation>
    <scope>NUCLEOTIDE SEQUENCE</scope>
</reference>
<dbReference type="PANTHER" id="PTHR31205:SF28">
    <property type="entry name" value="DUF569 DOMAIN-CONTAINING PROTEIN"/>
    <property type="match status" value="1"/>
</dbReference>
<organism evidence="3 4">
    <name type="scientific">Sorghum bicolor</name>
    <name type="common">Sorghum</name>
    <name type="synonym">Sorghum vulgare</name>
    <dbReference type="NCBI Taxonomy" id="4558"/>
    <lineage>
        <taxon>Eukaryota</taxon>
        <taxon>Viridiplantae</taxon>
        <taxon>Streptophyta</taxon>
        <taxon>Embryophyta</taxon>
        <taxon>Tracheophyta</taxon>
        <taxon>Spermatophyta</taxon>
        <taxon>Magnoliopsida</taxon>
        <taxon>Liliopsida</taxon>
        <taxon>Poales</taxon>
        <taxon>Poaceae</taxon>
        <taxon>PACMAD clade</taxon>
        <taxon>Panicoideae</taxon>
        <taxon>Andropogonodae</taxon>
        <taxon>Andropogoneae</taxon>
        <taxon>Sorghinae</taxon>
        <taxon>Sorghum</taxon>
    </lineage>
</organism>
<evidence type="ECO:0000313" key="4">
    <source>
        <dbReference type="Proteomes" id="UP000807115"/>
    </source>
</evidence>
<dbReference type="AlphaFoldDB" id="A0A921TZ05"/>
<reference evidence="3" key="2">
    <citation type="submission" date="2020-10" db="EMBL/GenBank/DDBJ databases">
        <authorList>
            <person name="Cooper E.A."/>
            <person name="Brenton Z.W."/>
            <person name="Flinn B.S."/>
            <person name="Jenkins J."/>
            <person name="Shu S."/>
            <person name="Flowers D."/>
            <person name="Luo F."/>
            <person name="Wang Y."/>
            <person name="Xia P."/>
            <person name="Barry K."/>
            <person name="Daum C."/>
            <person name="Lipzen A."/>
            <person name="Yoshinaga Y."/>
            <person name="Schmutz J."/>
            <person name="Saski C."/>
            <person name="Vermerris W."/>
            <person name="Kresovich S."/>
        </authorList>
    </citation>
    <scope>NUCLEOTIDE SEQUENCE</scope>
</reference>
<proteinExistence type="predicted"/>
<sequence length="302" mass="34177">MDQFFDGIHVRLRSRVRGTYLSADEDGVGVSLSRRRASLNAAWQVHLVQRGDMHFVLLRSAAYGRYLADSPEMAPSGHRGRRAVQRDFDEPELDAVMWRPIAVITVDDVDDDDEAEEAQADADVVLRHGNNRYLRANGRHRRWHNGVTVDDNDGVRTTMMLWTVEEIPPRFTTPALPPPTMNLGGPGFMSLFRRAEPRTEPLRTIRYVRANNQGNFNQLGWATLQFYGTSVYLLMLRLVYHLDIRNEGNALGIVLCVRAGNYARLTPLVTDLPRCEEPMDIVILATGSYAAAQLRHPNVDEP</sequence>
<evidence type="ECO:0000259" key="1">
    <source>
        <dbReference type="Pfam" id="PF04601"/>
    </source>
</evidence>
<dbReference type="Gene3D" id="2.80.10.50">
    <property type="match status" value="1"/>
</dbReference>
<dbReference type="SUPFAM" id="SSF50405">
    <property type="entry name" value="Actin-crosslinking proteins"/>
    <property type="match status" value="1"/>
</dbReference>
<dbReference type="Pfam" id="PF04601">
    <property type="entry name" value="DUF569"/>
    <property type="match status" value="1"/>
</dbReference>
<feature type="domain" description="DUF569" evidence="2">
    <location>
        <begin position="202"/>
        <end position="284"/>
    </location>
</feature>
<dbReference type="CDD" id="cd23340">
    <property type="entry name" value="beta-trefoil_FSCN_ACP-like"/>
    <property type="match status" value="1"/>
</dbReference>
<evidence type="ECO:0008006" key="5">
    <source>
        <dbReference type="Google" id="ProtNLM"/>
    </source>
</evidence>
<comment type="caution">
    <text evidence="3">The sequence shown here is derived from an EMBL/GenBank/DDBJ whole genome shotgun (WGS) entry which is preliminary data.</text>
</comment>
<dbReference type="InterPro" id="IPR008999">
    <property type="entry name" value="Actin-crosslinking"/>
</dbReference>
<evidence type="ECO:0000313" key="3">
    <source>
        <dbReference type="EMBL" id="KAG0512937.1"/>
    </source>
</evidence>
<dbReference type="EMBL" id="CM027689">
    <property type="protein sequence ID" value="KAG0512937.1"/>
    <property type="molecule type" value="Genomic_DNA"/>
</dbReference>
<name>A0A921TZ05_SORBI</name>